<comment type="caution">
    <text evidence="1">The sequence shown here is derived from an EMBL/GenBank/DDBJ whole genome shotgun (WGS) entry which is preliminary data.</text>
</comment>
<protein>
    <submittedName>
        <fullName evidence="1">Uncharacterized protein</fullName>
    </submittedName>
</protein>
<dbReference type="Proteomes" id="UP000245379">
    <property type="component" value="Unassembled WGS sequence"/>
</dbReference>
<accession>A0A317EP32</accession>
<reference evidence="1 2" key="1">
    <citation type="submission" date="2018-05" db="EMBL/GenBank/DDBJ databases">
        <title>Pedobacter paludis sp. nov., isolated from wetland soil.</title>
        <authorList>
            <person name="Zhang Y."/>
            <person name="Wang G."/>
        </authorList>
    </citation>
    <scope>NUCLEOTIDE SEQUENCE [LARGE SCALE GENOMIC DNA]</scope>
    <source>
        <strain evidence="1 2">KCTC22721</strain>
    </source>
</reference>
<evidence type="ECO:0000313" key="2">
    <source>
        <dbReference type="Proteomes" id="UP000245379"/>
    </source>
</evidence>
<gene>
    <name evidence="1" type="ORF">DHW03_01640</name>
</gene>
<evidence type="ECO:0000313" key="1">
    <source>
        <dbReference type="EMBL" id="PWS28581.1"/>
    </source>
</evidence>
<name>A0A317EP32_9SPHI</name>
<dbReference type="EMBL" id="QGNZ01000001">
    <property type="protein sequence ID" value="PWS28581.1"/>
    <property type="molecule type" value="Genomic_DNA"/>
</dbReference>
<dbReference type="AlphaFoldDB" id="A0A317EP32"/>
<sequence length="73" mass="8399">MKFLISVLIFIQIATIGQEKKQEVYICVSPTAIAYHKSKTACKGIRSCTHRIQKVTLEDAIKKYKYRACKLCF</sequence>
<keyword evidence="2" id="KW-1185">Reference proteome</keyword>
<proteinExistence type="predicted"/>
<organism evidence="1 2">
    <name type="scientific">Pedobacter yonginense</name>
    <dbReference type="NCBI Taxonomy" id="651869"/>
    <lineage>
        <taxon>Bacteria</taxon>
        <taxon>Pseudomonadati</taxon>
        <taxon>Bacteroidota</taxon>
        <taxon>Sphingobacteriia</taxon>
        <taxon>Sphingobacteriales</taxon>
        <taxon>Sphingobacteriaceae</taxon>
        <taxon>Pedobacter</taxon>
    </lineage>
</organism>